<name>A0A0D2NML0_9CHLO</name>
<keyword evidence="5 6" id="KW-0067">ATP-binding</keyword>
<dbReference type="GO" id="GO:0004674">
    <property type="term" value="F:protein serine/threonine kinase activity"/>
    <property type="evidence" value="ECO:0007669"/>
    <property type="project" value="UniProtKB-KW"/>
</dbReference>
<dbReference type="PROSITE" id="PS00107">
    <property type="entry name" value="PROTEIN_KINASE_ATP"/>
    <property type="match status" value="1"/>
</dbReference>
<sequence length="871" mass="91757">MGNCGSSPAVEDSGACDSAERDAAALKPALKKGAPCVTSAEARRSPPSAMSSVGGRSLEALQQELALISSHALLALPDAAEVVAQHVKADAVGIFAFADDEPSCAALLAAAGSGAAALERNTVVRGAGWSTVRLADSGAGRLAISDSSACEDSLPLDIALLHAEAGLRSYLAAAIGPKDHPLGVLLLARERPGAFDDRSSHLWLSAAATGLLQHVRPAQVAQAVRMMRAIDDAGDPVSAISAVLQSAGRFMWRATNICMGVRLALVEDDGANALVFESERATACKGDPNVSTGRSVVLSSNPSADVNVRELKLERTLLASAVLQRKARFIKDCASYMQNCPSPARDVFTHASQAVSSLVVVPLIMGEESLGALYFTQETPCDFSNIQDALLGFVHSMTLTLWNKLSGEMDMLKLMVEEVERNSILDLSSVCGSIKSPRGSNRPPGRAASRTSSEFGADAAGGTGGGALPPHMGTAGTDDSSDSHEPRDVPAGPVSARLSKVSSSRLCTEAMLKVLQQEIRKNRRRSSLLSFQSDLVIHEPLGRGGFGHVYRGTWHTTPAAVKVMNARASDMEAVSDAMEMAVLSSVQHPNIVQVYCCLTDMIEVKGDEGGSPRTRAADASVTSGGSGPDAHLSDSARSAVLGGAAPPRYRRALPGEELGEDARTYNIVVMEYCDRGTLKAAVQAGVFHQPLEGGAIGVDLAAVVSVLLDVAHSLQYIHRMHLLHSDVKLDNVLLKSDPSRPSGVTPKLADFGLAKILKEDEHVINHSGAGTVTHLAPEMFRAGSHITTAVDVYAFGIMMWEFYTQKKPYANLARDAIIARVLKGARPSFPSGPPQPYVQLASACWATDPAMRPAVADIITSLQRMAADMAH</sequence>
<dbReference type="InterPro" id="IPR017441">
    <property type="entry name" value="Protein_kinase_ATP_BS"/>
</dbReference>
<dbReference type="OrthoDB" id="543250at2759"/>
<evidence type="ECO:0000256" key="5">
    <source>
        <dbReference type="ARBA" id="ARBA00022840"/>
    </source>
</evidence>
<dbReference type="STRING" id="145388.A0A0D2NML0"/>
<evidence type="ECO:0000256" key="4">
    <source>
        <dbReference type="ARBA" id="ARBA00022777"/>
    </source>
</evidence>
<evidence type="ECO:0000313" key="10">
    <source>
        <dbReference type="Proteomes" id="UP000054498"/>
    </source>
</evidence>
<dbReference type="Proteomes" id="UP000054498">
    <property type="component" value="Unassembled WGS sequence"/>
</dbReference>
<organism evidence="9 10">
    <name type="scientific">Monoraphidium neglectum</name>
    <dbReference type="NCBI Taxonomy" id="145388"/>
    <lineage>
        <taxon>Eukaryota</taxon>
        <taxon>Viridiplantae</taxon>
        <taxon>Chlorophyta</taxon>
        <taxon>core chlorophytes</taxon>
        <taxon>Chlorophyceae</taxon>
        <taxon>CS clade</taxon>
        <taxon>Sphaeropleales</taxon>
        <taxon>Selenastraceae</taxon>
        <taxon>Monoraphidium</taxon>
    </lineage>
</organism>
<dbReference type="PANTHER" id="PTHR44329:SF214">
    <property type="entry name" value="PROTEIN KINASE DOMAIN-CONTAINING PROTEIN"/>
    <property type="match status" value="1"/>
</dbReference>
<dbReference type="SMART" id="SM00220">
    <property type="entry name" value="S_TKc"/>
    <property type="match status" value="1"/>
</dbReference>
<dbReference type="Gene3D" id="1.10.510.10">
    <property type="entry name" value="Transferase(Phosphotransferase) domain 1"/>
    <property type="match status" value="1"/>
</dbReference>
<keyword evidence="3 6" id="KW-0547">Nucleotide-binding</keyword>
<dbReference type="SUPFAM" id="SSF56112">
    <property type="entry name" value="Protein kinase-like (PK-like)"/>
    <property type="match status" value="1"/>
</dbReference>
<evidence type="ECO:0000256" key="3">
    <source>
        <dbReference type="ARBA" id="ARBA00022741"/>
    </source>
</evidence>
<evidence type="ECO:0000256" key="2">
    <source>
        <dbReference type="ARBA" id="ARBA00022679"/>
    </source>
</evidence>
<dbReference type="KEGG" id="mng:MNEG_2109"/>
<keyword evidence="1" id="KW-0723">Serine/threonine-protein kinase</keyword>
<reference evidence="9 10" key="1">
    <citation type="journal article" date="2013" name="BMC Genomics">
        <title>Reconstruction of the lipid metabolism for the microalga Monoraphidium neglectum from its genome sequence reveals characteristics suitable for biofuel production.</title>
        <authorList>
            <person name="Bogen C."/>
            <person name="Al-Dilaimi A."/>
            <person name="Albersmeier A."/>
            <person name="Wichmann J."/>
            <person name="Grundmann M."/>
            <person name="Rupp O."/>
            <person name="Lauersen K.J."/>
            <person name="Blifernez-Klassen O."/>
            <person name="Kalinowski J."/>
            <person name="Goesmann A."/>
            <person name="Mussgnug J.H."/>
            <person name="Kruse O."/>
        </authorList>
    </citation>
    <scope>NUCLEOTIDE SEQUENCE [LARGE SCALE GENOMIC DNA]</scope>
    <source>
        <strain evidence="9 10">SAG 48.87</strain>
    </source>
</reference>
<evidence type="ECO:0000259" key="8">
    <source>
        <dbReference type="PROSITE" id="PS50011"/>
    </source>
</evidence>
<dbReference type="EMBL" id="KK100448">
    <property type="protein sequence ID" value="KIZ05851.1"/>
    <property type="molecule type" value="Genomic_DNA"/>
</dbReference>
<dbReference type="InterPro" id="IPR029016">
    <property type="entry name" value="GAF-like_dom_sf"/>
</dbReference>
<dbReference type="InterPro" id="IPR051681">
    <property type="entry name" value="Ser/Thr_Kinases-Pseudokinases"/>
</dbReference>
<gene>
    <name evidence="9" type="ORF">MNEG_2109</name>
</gene>
<feature type="binding site" evidence="6">
    <location>
        <position position="562"/>
    </location>
    <ligand>
        <name>ATP</name>
        <dbReference type="ChEBI" id="CHEBI:30616"/>
    </ligand>
</feature>
<proteinExistence type="predicted"/>
<dbReference type="PROSITE" id="PS00108">
    <property type="entry name" value="PROTEIN_KINASE_ST"/>
    <property type="match status" value="1"/>
</dbReference>
<feature type="region of interest" description="Disordered" evidence="7">
    <location>
        <begin position="435"/>
        <end position="497"/>
    </location>
</feature>
<dbReference type="RefSeq" id="XP_013904870.1">
    <property type="nucleotide sequence ID" value="XM_014049416.1"/>
</dbReference>
<dbReference type="AlphaFoldDB" id="A0A0D2NML0"/>
<evidence type="ECO:0000256" key="7">
    <source>
        <dbReference type="SAM" id="MobiDB-lite"/>
    </source>
</evidence>
<dbReference type="Gene3D" id="3.30.450.40">
    <property type="match status" value="2"/>
</dbReference>
<keyword evidence="2" id="KW-0808">Transferase</keyword>
<evidence type="ECO:0000256" key="6">
    <source>
        <dbReference type="PROSITE-ProRule" id="PRU10141"/>
    </source>
</evidence>
<keyword evidence="4 9" id="KW-0418">Kinase</keyword>
<dbReference type="Gene3D" id="3.30.200.20">
    <property type="entry name" value="Phosphorylase Kinase, domain 1"/>
    <property type="match status" value="1"/>
</dbReference>
<dbReference type="GeneID" id="25734987"/>
<evidence type="ECO:0000256" key="1">
    <source>
        <dbReference type="ARBA" id="ARBA00022527"/>
    </source>
</evidence>
<dbReference type="PANTHER" id="PTHR44329">
    <property type="entry name" value="SERINE/THREONINE-PROTEIN KINASE TNNI3K-RELATED"/>
    <property type="match status" value="1"/>
</dbReference>
<dbReference type="InterPro" id="IPR000719">
    <property type="entry name" value="Prot_kinase_dom"/>
</dbReference>
<dbReference type="InterPro" id="IPR011009">
    <property type="entry name" value="Kinase-like_dom_sf"/>
</dbReference>
<dbReference type="InterPro" id="IPR001245">
    <property type="entry name" value="Ser-Thr/Tyr_kinase_cat_dom"/>
</dbReference>
<dbReference type="Pfam" id="PF07714">
    <property type="entry name" value="PK_Tyr_Ser-Thr"/>
    <property type="match status" value="2"/>
</dbReference>
<protein>
    <submittedName>
        <fullName evidence="9">Putative serine/threonine-protein kinase pats1</fullName>
    </submittedName>
</protein>
<dbReference type="SUPFAM" id="SSF55781">
    <property type="entry name" value="GAF domain-like"/>
    <property type="match status" value="1"/>
</dbReference>
<dbReference type="PROSITE" id="PS50011">
    <property type="entry name" value="PROTEIN_KINASE_DOM"/>
    <property type="match status" value="1"/>
</dbReference>
<feature type="region of interest" description="Disordered" evidence="7">
    <location>
        <begin position="607"/>
        <end position="634"/>
    </location>
</feature>
<feature type="region of interest" description="Disordered" evidence="7">
    <location>
        <begin position="30"/>
        <end position="54"/>
    </location>
</feature>
<dbReference type="GO" id="GO:0005524">
    <property type="term" value="F:ATP binding"/>
    <property type="evidence" value="ECO:0007669"/>
    <property type="project" value="UniProtKB-UniRule"/>
</dbReference>
<keyword evidence="10" id="KW-1185">Reference proteome</keyword>
<accession>A0A0D2NML0</accession>
<dbReference type="InterPro" id="IPR008271">
    <property type="entry name" value="Ser/Thr_kinase_AS"/>
</dbReference>
<evidence type="ECO:0000313" key="9">
    <source>
        <dbReference type="EMBL" id="KIZ05851.1"/>
    </source>
</evidence>
<feature type="domain" description="Protein kinase" evidence="8">
    <location>
        <begin position="535"/>
        <end position="871"/>
    </location>
</feature>